<evidence type="ECO:0000313" key="1">
    <source>
        <dbReference type="EMBL" id="MCI89238.1"/>
    </source>
</evidence>
<dbReference type="AlphaFoldDB" id="A0A392VLF5"/>
<accession>A0A392VLF5</accession>
<dbReference type="EMBL" id="LXQA011214742">
    <property type="protein sequence ID" value="MCI89238.1"/>
    <property type="molecule type" value="Genomic_DNA"/>
</dbReference>
<reference evidence="1 2" key="1">
    <citation type="journal article" date="2018" name="Front. Plant Sci.">
        <title>Red Clover (Trifolium pratense) and Zigzag Clover (T. medium) - A Picture of Genomic Similarities and Differences.</title>
        <authorList>
            <person name="Dluhosova J."/>
            <person name="Istvanek J."/>
            <person name="Nedelnik J."/>
            <person name="Repkova J."/>
        </authorList>
    </citation>
    <scope>NUCLEOTIDE SEQUENCE [LARGE SCALE GENOMIC DNA]</scope>
    <source>
        <strain evidence="2">cv. 10/8</strain>
        <tissue evidence="1">Leaf</tissue>
    </source>
</reference>
<keyword evidence="2" id="KW-1185">Reference proteome</keyword>
<organism evidence="1 2">
    <name type="scientific">Trifolium medium</name>
    <dbReference type="NCBI Taxonomy" id="97028"/>
    <lineage>
        <taxon>Eukaryota</taxon>
        <taxon>Viridiplantae</taxon>
        <taxon>Streptophyta</taxon>
        <taxon>Embryophyta</taxon>
        <taxon>Tracheophyta</taxon>
        <taxon>Spermatophyta</taxon>
        <taxon>Magnoliopsida</taxon>
        <taxon>eudicotyledons</taxon>
        <taxon>Gunneridae</taxon>
        <taxon>Pentapetalae</taxon>
        <taxon>rosids</taxon>
        <taxon>fabids</taxon>
        <taxon>Fabales</taxon>
        <taxon>Fabaceae</taxon>
        <taxon>Papilionoideae</taxon>
        <taxon>50 kb inversion clade</taxon>
        <taxon>NPAAA clade</taxon>
        <taxon>Hologalegina</taxon>
        <taxon>IRL clade</taxon>
        <taxon>Trifolieae</taxon>
        <taxon>Trifolium</taxon>
    </lineage>
</organism>
<sequence>EGRQQGGMPGNRIKEEKEIKVREKIDERCKRKE</sequence>
<comment type="caution">
    <text evidence="1">The sequence shown here is derived from an EMBL/GenBank/DDBJ whole genome shotgun (WGS) entry which is preliminary data.</text>
</comment>
<proteinExistence type="predicted"/>
<feature type="non-terminal residue" evidence="1">
    <location>
        <position position="1"/>
    </location>
</feature>
<name>A0A392VLF5_9FABA</name>
<evidence type="ECO:0000313" key="2">
    <source>
        <dbReference type="Proteomes" id="UP000265520"/>
    </source>
</evidence>
<dbReference type="Proteomes" id="UP000265520">
    <property type="component" value="Unassembled WGS sequence"/>
</dbReference>
<protein>
    <submittedName>
        <fullName evidence="1">Uncharacterized protein</fullName>
    </submittedName>
</protein>